<evidence type="ECO:0000256" key="5">
    <source>
        <dbReference type="ARBA" id="ARBA00022989"/>
    </source>
</evidence>
<keyword evidence="5 7" id="KW-1133">Transmembrane helix</keyword>
<dbReference type="PANTHER" id="PTHR23512">
    <property type="entry name" value="MAJOR FACILITATOR SUPERFAMILY DOMAIN-CONTAINING PROTEIN 1"/>
    <property type="match status" value="1"/>
</dbReference>
<evidence type="ECO:0000256" key="1">
    <source>
        <dbReference type="ARBA" id="ARBA00004127"/>
    </source>
</evidence>
<sequence length="103" mass="11352">MWSRRSTLELHTGLSLQFRCNIGLALFPLAVAAEFNHDDRYIPGVELLFVSFGVLGSLVGIALNVVDYQNGSILNHTNAVKKRVSLMLDEDALDEEALLAAEH</sequence>
<evidence type="ECO:0000256" key="6">
    <source>
        <dbReference type="ARBA" id="ARBA00023136"/>
    </source>
</evidence>
<evidence type="ECO:0000256" key="2">
    <source>
        <dbReference type="ARBA" id="ARBA00008335"/>
    </source>
</evidence>
<keyword evidence="6 7" id="KW-0472">Membrane</keyword>
<evidence type="ECO:0000313" key="9">
    <source>
        <dbReference type="Proteomes" id="UP001165121"/>
    </source>
</evidence>
<comment type="similarity">
    <text evidence="2">Belongs to the major facilitator superfamily.</text>
</comment>
<name>A0A9W6X066_9STRA</name>
<dbReference type="OrthoDB" id="424834at2759"/>
<keyword evidence="9" id="KW-1185">Reference proteome</keyword>
<keyword evidence="3" id="KW-0813">Transport</keyword>
<evidence type="ECO:0000313" key="8">
    <source>
        <dbReference type="EMBL" id="GMF25006.1"/>
    </source>
</evidence>
<evidence type="ECO:0000256" key="4">
    <source>
        <dbReference type="ARBA" id="ARBA00022692"/>
    </source>
</evidence>
<dbReference type="EMBL" id="BSXT01000346">
    <property type="protein sequence ID" value="GMF25006.1"/>
    <property type="molecule type" value="Genomic_DNA"/>
</dbReference>
<organism evidence="8 9">
    <name type="scientific">Phytophthora fragariaefolia</name>
    <dbReference type="NCBI Taxonomy" id="1490495"/>
    <lineage>
        <taxon>Eukaryota</taxon>
        <taxon>Sar</taxon>
        <taxon>Stramenopiles</taxon>
        <taxon>Oomycota</taxon>
        <taxon>Peronosporomycetes</taxon>
        <taxon>Peronosporales</taxon>
        <taxon>Peronosporaceae</taxon>
        <taxon>Phytophthora</taxon>
    </lineage>
</organism>
<dbReference type="GO" id="GO:0012505">
    <property type="term" value="C:endomembrane system"/>
    <property type="evidence" value="ECO:0007669"/>
    <property type="project" value="UniProtKB-SubCell"/>
</dbReference>
<protein>
    <submittedName>
        <fullName evidence="8">Unnamed protein product</fullName>
    </submittedName>
</protein>
<dbReference type="AlphaFoldDB" id="A0A9W6X066"/>
<dbReference type="Proteomes" id="UP001165121">
    <property type="component" value="Unassembled WGS sequence"/>
</dbReference>
<reference evidence="8" key="1">
    <citation type="submission" date="2023-04" db="EMBL/GenBank/DDBJ databases">
        <title>Phytophthora fragariaefolia NBRC 109709.</title>
        <authorList>
            <person name="Ichikawa N."/>
            <person name="Sato H."/>
            <person name="Tonouchi N."/>
        </authorList>
    </citation>
    <scope>NUCLEOTIDE SEQUENCE</scope>
    <source>
        <strain evidence="8">NBRC 109709</strain>
    </source>
</reference>
<accession>A0A9W6X066</accession>
<evidence type="ECO:0000256" key="7">
    <source>
        <dbReference type="SAM" id="Phobius"/>
    </source>
</evidence>
<proteinExistence type="inferred from homology"/>
<gene>
    <name evidence="8" type="ORF">Pfra01_000436000</name>
</gene>
<feature type="transmembrane region" description="Helical" evidence="7">
    <location>
        <begin position="47"/>
        <end position="66"/>
    </location>
</feature>
<dbReference type="InterPro" id="IPR052187">
    <property type="entry name" value="MFSD1"/>
</dbReference>
<feature type="transmembrane region" description="Helical" evidence="7">
    <location>
        <begin position="16"/>
        <end position="35"/>
    </location>
</feature>
<evidence type="ECO:0000256" key="3">
    <source>
        <dbReference type="ARBA" id="ARBA00022448"/>
    </source>
</evidence>
<comment type="caution">
    <text evidence="8">The sequence shown here is derived from an EMBL/GenBank/DDBJ whole genome shotgun (WGS) entry which is preliminary data.</text>
</comment>
<dbReference type="PANTHER" id="PTHR23512:SF3">
    <property type="entry name" value="MAJOR FACILITATOR SUPERFAMILY DOMAIN-CONTAINING PROTEIN 1"/>
    <property type="match status" value="1"/>
</dbReference>
<comment type="subcellular location">
    <subcellularLocation>
        <location evidence="1">Endomembrane system</location>
        <topology evidence="1">Multi-pass membrane protein</topology>
    </subcellularLocation>
</comment>
<keyword evidence="4 7" id="KW-0812">Transmembrane</keyword>